<accession>A0A537JTZ0</accession>
<keyword evidence="1" id="KW-0378">Hydrolase</keyword>
<dbReference type="Gene3D" id="3.40.720.10">
    <property type="entry name" value="Alkaline Phosphatase, subunit A"/>
    <property type="match status" value="1"/>
</dbReference>
<organism evidence="2 3">
    <name type="scientific">Candidatus Segetimicrobium genomatis</name>
    <dbReference type="NCBI Taxonomy" id="2569760"/>
    <lineage>
        <taxon>Bacteria</taxon>
        <taxon>Bacillati</taxon>
        <taxon>Candidatus Sysuimicrobiota</taxon>
        <taxon>Candidatus Sysuimicrobiia</taxon>
        <taxon>Candidatus Sysuimicrobiales</taxon>
        <taxon>Candidatus Segetimicrobiaceae</taxon>
        <taxon>Candidatus Segetimicrobium</taxon>
    </lineage>
</organism>
<gene>
    <name evidence="2" type="ORF">E6H00_17745</name>
</gene>
<dbReference type="PANTHER" id="PTHR31956:SF1">
    <property type="entry name" value="NON-SPECIFIC PHOSPHOLIPASE C1"/>
    <property type="match status" value="1"/>
</dbReference>
<dbReference type="EMBL" id="VBAK01000189">
    <property type="protein sequence ID" value="TMI86666.1"/>
    <property type="molecule type" value="Genomic_DNA"/>
</dbReference>
<feature type="non-terminal residue" evidence="2">
    <location>
        <position position="1"/>
    </location>
</feature>
<comment type="caution">
    <text evidence="2">The sequence shown here is derived from an EMBL/GenBank/DDBJ whole genome shotgun (WGS) entry which is preliminary data.</text>
</comment>
<evidence type="ECO:0000256" key="1">
    <source>
        <dbReference type="ARBA" id="ARBA00022801"/>
    </source>
</evidence>
<evidence type="ECO:0000313" key="2">
    <source>
        <dbReference type="EMBL" id="TMI86666.1"/>
    </source>
</evidence>
<dbReference type="Proteomes" id="UP000318509">
    <property type="component" value="Unassembled WGS sequence"/>
</dbReference>
<dbReference type="InterPro" id="IPR017850">
    <property type="entry name" value="Alkaline_phosphatase_core_sf"/>
</dbReference>
<dbReference type="PANTHER" id="PTHR31956">
    <property type="entry name" value="NON-SPECIFIC PHOSPHOLIPASE C4-RELATED"/>
    <property type="match status" value="1"/>
</dbReference>
<sequence length="126" mass="13495">TELATDLANNTVASYNFITPNLIDDMHDGTIAQGDTWLATHVPVILNSAAYKQGGVIFITWDEGEGGDGPIGMIVLSPKAKVGYQNSIHYDHSSTLRTVEEILKVSPMLGGAANQTDLSDLFTSFP</sequence>
<dbReference type="Pfam" id="PF04185">
    <property type="entry name" value="Phosphoesterase"/>
    <property type="match status" value="1"/>
</dbReference>
<dbReference type="InterPro" id="IPR007312">
    <property type="entry name" value="Phosphoesterase"/>
</dbReference>
<reference evidence="2 3" key="1">
    <citation type="journal article" date="2019" name="Nat. Microbiol.">
        <title>Mediterranean grassland soil C-N compound turnover is dependent on rainfall and depth, and is mediated by genomically divergent microorganisms.</title>
        <authorList>
            <person name="Diamond S."/>
            <person name="Andeer P.F."/>
            <person name="Li Z."/>
            <person name="Crits-Christoph A."/>
            <person name="Burstein D."/>
            <person name="Anantharaman K."/>
            <person name="Lane K.R."/>
            <person name="Thomas B.C."/>
            <person name="Pan C."/>
            <person name="Northen T.R."/>
            <person name="Banfield J.F."/>
        </authorList>
    </citation>
    <scope>NUCLEOTIDE SEQUENCE [LARGE SCALE GENOMIC DNA]</scope>
    <source>
        <strain evidence="2">NP_3</strain>
    </source>
</reference>
<evidence type="ECO:0000313" key="3">
    <source>
        <dbReference type="Proteomes" id="UP000318509"/>
    </source>
</evidence>
<dbReference type="AlphaFoldDB" id="A0A537JTZ0"/>
<proteinExistence type="predicted"/>
<name>A0A537JTZ0_9BACT</name>
<protein>
    <submittedName>
        <fullName evidence="2">Phosphoesterase</fullName>
    </submittedName>
</protein>
<dbReference type="GO" id="GO:0042578">
    <property type="term" value="F:phosphoric ester hydrolase activity"/>
    <property type="evidence" value="ECO:0007669"/>
    <property type="project" value="UniProtKB-ARBA"/>
</dbReference>